<name>B0E2N2_LACBS</name>
<dbReference type="InParanoid" id="B0E2N2"/>
<dbReference type="AlphaFoldDB" id="B0E2N2"/>
<keyword evidence="3" id="KW-1185">Reference proteome</keyword>
<proteinExistence type="predicted"/>
<feature type="compositionally biased region" description="Polar residues" evidence="1">
    <location>
        <begin position="184"/>
        <end position="194"/>
    </location>
</feature>
<evidence type="ECO:0000313" key="2">
    <source>
        <dbReference type="EMBL" id="EDQ98908.1"/>
    </source>
</evidence>
<dbReference type="GeneID" id="6086101"/>
<organism evidence="3">
    <name type="scientific">Laccaria bicolor (strain S238N-H82 / ATCC MYA-4686)</name>
    <name type="common">Bicoloured deceiver</name>
    <name type="synonym">Laccaria laccata var. bicolor</name>
    <dbReference type="NCBI Taxonomy" id="486041"/>
    <lineage>
        <taxon>Eukaryota</taxon>
        <taxon>Fungi</taxon>
        <taxon>Dikarya</taxon>
        <taxon>Basidiomycota</taxon>
        <taxon>Agaricomycotina</taxon>
        <taxon>Agaricomycetes</taxon>
        <taxon>Agaricomycetidae</taxon>
        <taxon>Agaricales</taxon>
        <taxon>Agaricineae</taxon>
        <taxon>Hydnangiaceae</taxon>
        <taxon>Laccaria</taxon>
    </lineage>
</organism>
<dbReference type="OrthoDB" id="3067694at2759"/>
<reference evidence="2 3" key="1">
    <citation type="journal article" date="2008" name="Nature">
        <title>The genome of Laccaria bicolor provides insights into mycorrhizal symbiosis.</title>
        <authorList>
            <person name="Martin F."/>
            <person name="Aerts A."/>
            <person name="Ahren D."/>
            <person name="Brun A."/>
            <person name="Danchin E.G.J."/>
            <person name="Duchaussoy F."/>
            <person name="Gibon J."/>
            <person name="Kohler A."/>
            <person name="Lindquist E."/>
            <person name="Pereda V."/>
            <person name="Salamov A."/>
            <person name="Shapiro H.J."/>
            <person name="Wuyts J."/>
            <person name="Blaudez D."/>
            <person name="Buee M."/>
            <person name="Brokstein P."/>
            <person name="Canbaeck B."/>
            <person name="Cohen D."/>
            <person name="Courty P.E."/>
            <person name="Coutinho P.M."/>
            <person name="Delaruelle C."/>
            <person name="Detter J.C."/>
            <person name="Deveau A."/>
            <person name="DiFazio S."/>
            <person name="Duplessis S."/>
            <person name="Fraissinet-Tachet L."/>
            <person name="Lucic E."/>
            <person name="Frey-Klett P."/>
            <person name="Fourrey C."/>
            <person name="Feussner I."/>
            <person name="Gay G."/>
            <person name="Grimwood J."/>
            <person name="Hoegger P.J."/>
            <person name="Jain P."/>
            <person name="Kilaru S."/>
            <person name="Labbe J."/>
            <person name="Lin Y.C."/>
            <person name="Legue V."/>
            <person name="Le Tacon F."/>
            <person name="Marmeisse R."/>
            <person name="Melayah D."/>
            <person name="Montanini B."/>
            <person name="Muratet M."/>
            <person name="Nehls U."/>
            <person name="Niculita-Hirzel H."/>
            <person name="Oudot-Le Secq M.P."/>
            <person name="Peter M."/>
            <person name="Quesneville H."/>
            <person name="Rajashekar B."/>
            <person name="Reich M."/>
            <person name="Rouhier N."/>
            <person name="Schmutz J."/>
            <person name="Yin T."/>
            <person name="Chalot M."/>
            <person name="Henrissat B."/>
            <person name="Kuees U."/>
            <person name="Lucas S."/>
            <person name="Van de Peer Y."/>
            <person name="Podila G.K."/>
            <person name="Polle A."/>
            <person name="Pukkila P.J."/>
            <person name="Richardson P.M."/>
            <person name="Rouze P."/>
            <person name="Sanders I.R."/>
            <person name="Stajich J.E."/>
            <person name="Tunlid A."/>
            <person name="Tuskan G."/>
            <person name="Grigoriev I.V."/>
        </authorList>
    </citation>
    <scope>NUCLEOTIDE SEQUENCE [LARGE SCALE GENOMIC DNA]</scope>
    <source>
        <strain evidence="3">S238N-H82 / ATCC MYA-4686</strain>
    </source>
</reference>
<feature type="region of interest" description="Disordered" evidence="1">
    <location>
        <begin position="1"/>
        <end position="27"/>
    </location>
</feature>
<evidence type="ECO:0000313" key="3">
    <source>
        <dbReference type="Proteomes" id="UP000001194"/>
    </source>
</evidence>
<evidence type="ECO:0000256" key="1">
    <source>
        <dbReference type="SAM" id="MobiDB-lite"/>
    </source>
</evidence>
<feature type="compositionally biased region" description="Polar residues" evidence="1">
    <location>
        <begin position="550"/>
        <end position="564"/>
    </location>
</feature>
<dbReference type="HOGENOM" id="CLU_420951_0_0_1"/>
<feature type="compositionally biased region" description="Polar residues" evidence="1">
    <location>
        <begin position="305"/>
        <end position="321"/>
    </location>
</feature>
<feature type="region of interest" description="Disordered" evidence="1">
    <location>
        <begin position="66"/>
        <end position="112"/>
    </location>
</feature>
<feature type="compositionally biased region" description="Acidic residues" evidence="1">
    <location>
        <begin position="278"/>
        <end position="288"/>
    </location>
</feature>
<feature type="region of interest" description="Disordered" evidence="1">
    <location>
        <begin position="539"/>
        <end position="564"/>
    </location>
</feature>
<feature type="region of interest" description="Disordered" evidence="1">
    <location>
        <begin position="126"/>
        <end position="334"/>
    </location>
</feature>
<feature type="compositionally biased region" description="Acidic residues" evidence="1">
    <location>
        <begin position="226"/>
        <end position="248"/>
    </location>
</feature>
<dbReference type="Proteomes" id="UP000001194">
    <property type="component" value="Unassembled WGS sequence"/>
</dbReference>
<protein>
    <submittedName>
        <fullName evidence="2">Predicted protein</fullName>
    </submittedName>
</protein>
<dbReference type="STRING" id="486041.B0E2N2"/>
<dbReference type="EMBL" id="DS547185">
    <property type="protein sequence ID" value="EDQ98908.1"/>
    <property type="molecule type" value="Genomic_DNA"/>
</dbReference>
<dbReference type="RefSeq" id="XP_001890453.1">
    <property type="nucleotide sequence ID" value="XM_001890418.1"/>
</dbReference>
<feature type="compositionally biased region" description="Basic residues" evidence="1">
    <location>
        <begin position="1"/>
        <end position="13"/>
    </location>
</feature>
<sequence length="651" mass="72119">MPPKSPQKRRPVPVKREPVDAATEESNLIEWSQSPPLTILVKPTLRLSSSRSSRSNAIKPIKNDIIEVTSSEGEQKTPELDPDDSMFRGQTMKSRIQSSKKPIPDDTPVRTRSAFGIYKKRVLDPEGNFVVNPETPSKKTKMSSASNENSDDDVVKTPKRASPSKAVRSRVTAVGDKHDINFNRAGSQQDAQRSYKSRSAIKDVSIVQEELDETSSEREALGGENCDLDEYDLADPFIDDEAVGDEDREQIGREQIKSPLGHKGKAKARFQSPLIEQSDNESDVEEEEARQIQMATKRSIADVSPSKSASFKSGEGSSQSHDVTKHRSDNPPKTFADMLAEKKKSTSNANVVHLSDVDTLRLTSLPVSCEVTQMELQDAYLADDYASLPNLNRGILISWSNAKGPGQIMLSAWETYCPHMLFDNCVNAIRFDLSGRYVNPSRASPLDVSAYKATPDGERLHLHIKNQPAINVSSVFVTASNLQNPPERGLRQKSISGILHSQEWDRFCGFICMAFGKKELHAQLEKDSLLFSTKSQGTGAGFSPGKQPSGMFNSSVSPSTKRGQPKVKTSATFFLDFDAIIPVYDGRKFNFEYTAHNLNNLDKILDRYDDEIPYGSFAVVGYTTSVYKSKTGNYSLSCNIQWVILIGCPED</sequence>
<dbReference type="KEGG" id="lbc:LACBIDRAFT_318558"/>
<gene>
    <name evidence="2" type="ORF">LACBIDRAFT_318558</name>
</gene>
<feature type="compositionally biased region" description="Polar residues" evidence="1">
    <location>
        <begin position="91"/>
        <end position="100"/>
    </location>
</feature>
<accession>B0E2N2</accession>